<dbReference type="Pfam" id="PF20696">
    <property type="entry name" value="UbiD_C"/>
    <property type="match status" value="1"/>
</dbReference>
<dbReference type="Pfam" id="PF01977">
    <property type="entry name" value="UbiD"/>
    <property type="match status" value="1"/>
</dbReference>
<dbReference type="InterPro" id="IPR049381">
    <property type="entry name" value="UbiD-like_C"/>
</dbReference>
<dbReference type="Gene3D" id="3.40.1670.10">
    <property type="entry name" value="UbiD C-terminal domain-like"/>
    <property type="match status" value="1"/>
</dbReference>
<sequence>MSRYDLREWLDEADAAGLLTRLAGADRDLEIGAASQLNYRRATPRALLFDDIPGYPRGTRVLTSSLSGPALLGLALNLGADNSDADLVNTLRGRPSRWLAAAAEFTPTEVGAGPVFDTVLREDINLERIPAPLWHEGDGGRYIGTGCAVITRDHDTGVINLGAYRMQVQDGGAGATINIEQGKHGAQHIRRWFERQGRAPVAVSLGHHPVFLVVAGTEVPLGTSELNYAGAIGGAPVEVVRGEATGLPIPATSEIAIEGWLYPDQTRPEGPFGEWTGYYSGGVTPAPFLRPERFYARRDPILLGAPPGKPPHDYSYMRSVMKSAMITDALVDAGLPGVAGVWAHEAGGGRSIVIVAIEQAYAGHSRQAGYLAAQHPSAAYMNRIVITVDADINPRRLDEVMWAASTRCDPGTDIEIMRRTWGSRVDPLYTGGPRYNSRVLIDACRPYERLDDFPPVAEASPQSLRAAAQRWPQLDA</sequence>
<keyword evidence="4" id="KW-1185">Reference proteome</keyword>
<name>A0ABP9RMV5_9ACTN</name>
<dbReference type="RefSeq" id="WP_345627240.1">
    <property type="nucleotide sequence ID" value="NZ_BAABJQ010000003.1"/>
</dbReference>
<protein>
    <submittedName>
        <fullName evidence="3">UbiD family decarboxylase</fullName>
    </submittedName>
</protein>
<evidence type="ECO:0000313" key="4">
    <source>
        <dbReference type="Proteomes" id="UP001501570"/>
    </source>
</evidence>
<dbReference type="InterPro" id="IPR002830">
    <property type="entry name" value="UbiD"/>
</dbReference>
<reference evidence="4" key="1">
    <citation type="journal article" date="2019" name="Int. J. Syst. Evol. Microbiol.">
        <title>The Global Catalogue of Microorganisms (GCM) 10K type strain sequencing project: providing services to taxonomists for standard genome sequencing and annotation.</title>
        <authorList>
            <consortium name="The Broad Institute Genomics Platform"/>
            <consortium name="The Broad Institute Genome Sequencing Center for Infectious Disease"/>
            <person name="Wu L."/>
            <person name="Ma J."/>
        </authorList>
    </citation>
    <scope>NUCLEOTIDE SEQUENCE [LARGE SCALE GENOMIC DNA]</scope>
    <source>
        <strain evidence="4">JCM 18304</strain>
    </source>
</reference>
<feature type="domain" description="3-octaprenyl-4-hydroxybenzoate carboxy-lyase-like C-terminal" evidence="2">
    <location>
        <begin position="316"/>
        <end position="443"/>
    </location>
</feature>
<dbReference type="SUPFAM" id="SSF50475">
    <property type="entry name" value="FMN-binding split barrel"/>
    <property type="match status" value="1"/>
</dbReference>
<organism evidence="3 4">
    <name type="scientific">Rugosimonospora acidiphila</name>
    <dbReference type="NCBI Taxonomy" id="556531"/>
    <lineage>
        <taxon>Bacteria</taxon>
        <taxon>Bacillati</taxon>
        <taxon>Actinomycetota</taxon>
        <taxon>Actinomycetes</taxon>
        <taxon>Micromonosporales</taxon>
        <taxon>Micromonosporaceae</taxon>
        <taxon>Rugosimonospora</taxon>
    </lineage>
</organism>
<comment type="caution">
    <text evidence="3">The sequence shown here is derived from an EMBL/GenBank/DDBJ whole genome shotgun (WGS) entry which is preliminary data.</text>
</comment>
<dbReference type="SUPFAM" id="SSF143968">
    <property type="entry name" value="UbiD C-terminal domain-like"/>
    <property type="match status" value="1"/>
</dbReference>
<gene>
    <name evidence="3" type="ORF">GCM10023322_14370</name>
</gene>
<dbReference type="PANTHER" id="PTHR30108">
    <property type="entry name" value="3-OCTAPRENYL-4-HYDROXYBENZOATE CARBOXY-LYASE-RELATED"/>
    <property type="match status" value="1"/>
</dbReference>
<dbReference type="PANTHER" id="PTHR30108:SF17">
    <property type="entry name" value="FERULIC ACID DECARBOXYLASE 1"/>
    <property type="match status" value="1"/>
</dbReference>
<evidence type="ECO:0000259" key="1">
    <source>
        <dbReference type="Pfam" id="PF01977"/>
    </source>
</evidence>
<dbReference type="InterPro" id="IPR048304">
    <property type="entry name" value="UbiD_Rift_dom"/>
</dbReference>
<accession>A0ABP9RMV5</accession>
<evidence type="ECO:0000313" key="3">
    <source>
        <dbReference type="EMBL" id="GAA5180932.1"/>
    </source>
</evidence>
<dbReference type="EMBL" id="BAABJQ010000003">
    <property type="protein sequence ID" value="GAA5180932.1"/>
    <property type="molecule type" value="Genomic_DNA"/>
</dbReference>
<feature type="domain" description="3-octaprenyl-4-hydroxybenzoate carboxy-lyase-like Rift-related" evidence="1">
    <location>
        <begin position="112"/>
        <end position="310"/>
    </location>
</feature>
<dbReference type="Proteomes" id="UP001501570">
    <property type="component" value="Unassembled WGS sequence"/>
</dbReference>
<proteinExistence type="predicted"/>
<evidence type="ECO:0000259" key="2">
    <source>
        <dbReference type="Pfam" id="PF20696"/>
    </source>
</evidence>